<protein>
    <submittedName>
        <fullName evidence="2">Coiled-coil domain-containing protein 83-like isoform X2</fullName>
    </submittedName>
</protein>
<feature type="compositionally biased region" description="Basic and acidic residues" evidence="1">
    <location>
        <begin position="66"/>
        <end position="75"/>
    </location>
</feature>
<feature type="region of interest" description="Disordered" evidence="1">
    <location>
        <begin position="270"/>
        <end position="305"/>
    </location>
</feature>
<gene>
    <name evidence="2" type="ORF">DAT39_003976</name>
</gene>
<dbReference type="EMBL" id="QNUK01000034">
    <property type="protein sequence ID" value="KAF5906364.1"/>
    <property type="molecule type" value="Genomic_DNA"/>
</dbReference>
<accession>A0A8J4U754</accession>
<feature type="non-terminal residue" evidence="2">
    <location>
        <position position="319"/>
    </location>
</feature>
<comment type="caution">
    <text evidence="2">The sequence shown here is derived from an EMBL/GenBank/DDBJ whole genome shotgun (WGS) entry which is preliminary data.</text>
</comment>
<name>A0A8J4U754_CLAMG</name>
<dbReference type="PANTHER" id="PTHR21468:SF1">
    <property type="entry name" value="COILED-COIL DOMAIN-CONTAINING PROTEIN 83"/>
    <property type="match status" value="1"/>
</dbReference>
<reference evidence="2" key="1">
    <citation type="submission" date="2020-07" db="EMBL/GenBank/DDBJ databases">
        <title>Clarias magur genome sequencing, assembly and annotation.</title>
        <authorList>
            <person name="Kushwaha B."/>
            <person name="Kumar R."/>
            <person name="Das P."/>
            <person name="Joshi C.G."/>
            <person name="Kumar D."/>
            <person name="Nagpure N.S."/>
            <person name="Pandey M."/>
            <person name="Agarwal S."/>
            <person name="Srivastava S."/>
            <person name="Singh M."/>
            <person name="Sahoo L."/>
            <person name="Jayasankar P."/>
            <person name="Meher P.K."/>
            <person name="Koringa P.G."/>
            <person name="Iquebal M.A."/>
            <person name="Das S.P."/>
            <person name="Bit A."/>
            <person name="Patnaik S."/>
            <person name="Patel N."/>
            <person name="Shah T.M."/>
            <person name="Hinsu A."/>
            <person name="Jena J.K."/>
        </authorList>
    </citation>
    <scope>NUCLEOTIDE SEQUENCE</scope>
    <source>
        <strain evidence="2">CIFAMagur01</strain>
        <tissue evidence="2">Testis</tissue>
    </source>
</reference>
<evidence type="ECO:0000256" key="1">
    <source>
        <dbReference type="SAM" id="MobiDB-lite"/>
    </source>
</evidence>
<evidence type="ECO:0000313" key="3">
    <source>
        <dbReference type="Proteomes" id="UP000727407"/>
    </source>
</evidence>
<keyword evidence="3" id="KW-1185">Reference proteome</keyword>
<proteinExistence type="predicted"/>
<dbReference type="Proteomes" id="UP000727407">
    <property type="component" value="Unassembled WGS sequence"/>
</dbReference>
<feature type="region of interest" description="Disordered" evidence="1">
    <location>
        <begin position="52"/>
        <end position="75"/>
    </location>
</feature>
<evidence type="ECO:0000313" key="2">
    <source>
        <dbReference type="EMBL" id="KAF5906364.1"/>
    </source>
</evidence>
<dbReference type="PANTHER" id="PTHR21468">
    <property type="entry name" value="HSD9"/>
    <property type="match status" value="1"/>
</dbReference>
<dbReference type="OrthoDB" id="10005859at2759"/>
<sequence>MGKKSRENKTTVAESLIQFQIKVKSNEIEEIKKEVRELEAKNHQLVELREQLSEEQQENLSSLHSQAKEQEKKLKEKEVTYKEEVKQAVQHKLELRHVQEAELAELQRHLEIKQAQVVELKGQWQAWQLYKNVGSVEYQEQIQKLQSELDSMHKHFQIMSENVESSLQATICNIEKQTLQLIEEEKQFAQERSIKKLDKPKLLELKKNEWLKQELAIYHEEVSVLDAAVKNLEEENLEHMKQLLEHRFNDLQLSSNLVLTQAKEMEQKVSISGTGAEIGSKQHQQSGKLEEDETNHSCKPSSSTHHHCALLYGCQSDLR</sequence>
<dbReference type="AlphaFoldDB" id="A0A8J4U754"/>
<organism evidence="2 3">
    <name type="scientific">Clarias magur</name>
    <name type="common">Asian catfish</name>
    <name type="synonym">Macropteronotus magur</name>
    <dbReference type="NCBI Taxonomy" id="1594786"/>
    <lineage>
        <taxon>Eukaryota</taxon>
        <taxon>Metazoa</taxon>
        <taxon>Chordata</taxon>
        <taxon>Craniata</taxon>
        <taxon>Vertebrata</taxon>
        <taxon>Euteleostomi</taxon>
        <taxon>Actinopterygii</taxon>
        <taxon>Neopterygii</taxon>
        <taxon>Teleostei</taxon>
        <taxon>Ostariophysi</taxon>
        <taxon>Siluriformes</taxon>
        <taxon>Clariidae</taxon>
        <taxon>Clarias</taxon>
    </lineage>
</organism>
<dbReference type="InterPro" id="IPR026702">
    <property type="entry name" value="CCDC83"/>
</dbReference>